<dbReference type="GO" id="GO:0050868">
    <property type="term" value="P:negative regulation of T cell activation"/>
    <property type="evidence" value="ECO:0007669"/>
    <property type="project" value="TreeGrafter"/>
</dbReference>
<evidence type="ECO:0000256" key="1">
    <source>
        <dbReference type="ARBA" id="ARBA00023157"/>
    </source>
</evidence>
<keyword evidence="2" id="KW-0732">Signal</keyword>
<reference evidence="4" key="3">
    <citation type="submission" date="2025-09" db="UniProtKB">
        <authorList>
            <consortium name="Ensembl"/>
        </authorList>
    </citation>
    <scope>IDENTIFICATION</scope>
</reference>
<dbReference type="Proteomes" id="UP000265080">
    <property type="component" value="Chromosome 21"/>
</dbReference>
<dbReference type="STRING" id="161767.ENSAPEP00000030488"/>
<dbReference type="Gene3D" id="3.90.215.10">
    <property type="entry name" value="Gamma Fibrinogen, chain A, domain 1"/>
    <property type="match status" value="1"/>
</dbReference>
<sequence length="268" mass="29862">MQIKMKSLVGCCGFVLALLFSCTEQAVKQGTGVVPQGTDCTQIKSLQPQARSGVYIIQPGRIKSKFKLYCEMLPDGGWTVFQRRSGPAVSFVRKWTDYRYGFGALTQDHWLGLKKVFFLTKNKSKMWTMRVDLWDHEGGTAFAEYKNFRLGNEKAAFKLQVGKYSGTAGDAIRGVYQGIDQNGYGFSTTDRDNDGCSPCIFGDIAENDCSFSEGGGGWWYSKCGSANLNGDYHPTGQHIGWASGLHWRTWRRPAPYSAKATRMMIKSA</sequence>
<dbReference type="InterPro" id="IPR014716">
    <property type="entry name" value="Fibrinogen_a/b/g_C_1"/>
</dbReference>
<name>A0A3P8U5A1_AMPPE</name>
<dbReference type="NCBIfam" id="NF040941">
    <property type="entry name" value="GGGWT_bact"/>
    <property type="match status" value="1"/>
</dbReference>
<accession>A0A3P8U5A1</accession>
<dbReference type="GO" id="GO:0005615">
    <property type="term" value="C:extracellular space"/>
    <property type="evidence" value="ECO:0007669"/>
    <property type="project" value="TreeGrafter"/>
</dbReference>
<dbReference type="PROSITE" id="PS51406">
    <property type="entry name" value="FIBRINOGEN_C_2"/>
    <property type="match status" value="1"/>
</dbReference>
<dbReference type="InterPro" id="IPR050373">
    <property type="entry name" value="Fibrinogen_C-term_domain"/>
</dbReference>
<reference evidence="4 5" key="1">
    <citation type="submission" date="2018-03" db="EMBL/GenBank/DDBJ databases">
        <title>Finding Nemo's genes: A chromosome-scale reference assembly of the genome of the orange clownfish Amphiprion percula.</title>
        <authorList>
            <person name="Lehmann R."/>
        </authorList>
    </citation>
    <scope>NUCLEOTIDE SEQUENCE</scope>
</reference>
<keyword evidence="1" id="KW-1015">Disulfide bond</keyword>
<evidence type="ECO:0000256" key="2">
    <source>
        <dbReference type="SAM" id="SignalP"/>
    </source>
</evidence>
<proteinExistence type="predicted"/>
<dbReference type="GeneTree" id="ENSGT00940000164836"/>
<dbReference type="PROSITE" id="PS00514">
    <property type="entry name" value="FIBRINOGEN_C_1"/>
    <property type="match status" value="1"/>
</dbReference>
<evidence type="ECO:0000313" key="5">
    <source>
        <dbReference type="Proteomes" id="UP000265080"/>
    </source>
</evidence>
<organism evidence="4 5">
    <name type="scientific">Amphiprion percula</name>
    <name type="common">Orange clownfish</name>
    <name type="synonym">Lutjanus percula</name>
    <dbReference type="NCBI Taxonomy" id="161767"/>
    <lineage>
        <taxon>Eukaryota</taxon>
        <taxon>Metazoa</taxon>
        <taxon>Chordata</taxon>
        <taxon>Craniata</taxon>
        <taxon>Vertebrata</taxon>
        <taxon>Euteleostomi</taxon>
        <taxon>Actinopterygii</taxon>
        <taxon>Neopterygii</taxon>
        <taxon>Teleostei</taxon>
        <taxon>Neoteleostei</taxon>
        <taxon>Acanthomorphata</taxon>
        <taxon>Ovalentaria</taxon>
        <taxon>Pomacentridae</taxon>
        <taxon>Amphiprion</taxon>
    </lineage>
</organism>
<protein>
    <recommendedName>
        <fullName evidence="3">Fibrinogen C-terminal domain-containing protein</fullName>
    </recommendedName>
</protein>
<dbReference type="InterPro" id="IPR002181">
    <property type="entry name" value="Fibrinogen_a/b/g_C_dom"/>
</dbReference>
<dbReference type="SMART" id="SM00186">
    <property type="entry name" value="FBG"/>
    <property type="match status" value="1"/>
</dbReference>
<feature type="chain" id="PRO_5018194885" description="Fibrinogen C-terminal domain-containing protein" evidence="2">
    <location>
        <begin position="18"/>
        <end position="268"/>
    </location>
</feature>
<dbReference type="SUPFAM" id="SSF56496">
    <property type="entry name" value="Fibrinogen C-terminal domain-like"/>
    <property type="match status" value="1"/>
</dbReference>
<feature type="domain" description="Fibrinogen C-terminal" evidence="3">
    <location>
        <begin position="31"/>
        <end position="268"/>
    </location>
</feature>
<dbReference type="AlphaFoldDB" id="A0A3P8U5A1"/>
<evidence type="ECO:0000313" key="4">
    <source>
        <dbReference type="Ensembl" id="ENSAPEP00000030488.1"/>
    </source>
</evidence>
<keyword evidence="5" id="KW-1185">Reference proteome</keyword>
<dbReference type="InterPro" id="IPR020837">
    <property type="entry name" value="Fibrinogen_CS"/>
</dbReference>
<dbReference type="OMA" id="DECTESH"/>
<dbReference type="PANTHER" id="PTHR19143:SF263">
    <property type="entry name" value="FIBRINOGEN-LIKE PROTEIN 1"/>
    <property type="match status" value="1"/>
</dbReference>
<evidence type="ECO:0000259" key="3">
    <source>
        <dbReference type="PROSITE" id="PS51406"/>
    </source>
</evidence>
<dbReference type="PANTHER" id="PTHR19143">
    <property type="entry name" value="FIBRINOGEN/TENASCIN/ANGIOPOEITIN"/>
    <property type="match status" value="1"/>
</dbReference>
<dbReference type="CDD" id="cd00087">
    <property type="entry name" value="FReD"/>
    <property type="match status" value="1"/>
</dbReference>
<dbReference type="PROSITE" id="PS51257">
    <property type="entry name" value="PROKAR_LIPOPROTEIN"/>
    <property type="match status" value="1"/>
</dbReference>
<dbReference type="InterPro" id="IPR036056">
    <property type="entry name" value="Fibrinogen-like_C"/>
</dbReference>
<dbReference type="Ensembl" id="ENSAPET00000031303.1">
    <property type="protein sequence ID" value="ENSAPEP00000030488.1"/>
    <property type="gene ID" value="ENSAPEG00000021673.1"/>
</dbReference>
<dbReference type="Pfam" id="PF00147">
    <property type="entry name" value="Fibrinogen_C"/>
    <property type="match status" value="1"/>
</dbReference>
<reference evidence="4" key="2">
    <citation type="submission" date="2025-08" db="UniProtKB">
        <authorList>
            <consortium name="Ensembl"/>
        </authorList>
    </citation>
    <scope>IDENTIFICATION</scope>
</reference>
<feature type="signal peptide" evidence="2">
    <location>
        <begin position="1"/>
        <end position="17"/>
    </location>
</feature>
<dbReference type="GO" id="GO:0050776">
    <property type="term" value="P:regulation of immune response"/>
    <property type="evidence" value="ECO:0007669"/>
    <property type="project" value="TreeGrafter"/>
</dbReference>